<dbReference type="AlphaFoldDB" id="E0RNS0"/>
<protein>
    <submittedName>
        <fullName evidence="2">Hypothetical membrane protein</fullName>
    </submittedName>
</protein>
<dbReference type="KEGG" id="sta:STHERM_c02190"/>
<reference evidence="2 3" key="2">
    <citation type="journal article" date="2010" name="J. Bacteriol.">
        <title>Genome sequence of the polysaccharide-degrading, thermophilic anaerobe Spirochaeta thermophila DSM 6192.</title>
        <authorList>
            <person name="Angelov A."/>
            <person name="Liebl S."/>
            <person name="Ballschmiter M."/>
            <person name="Bomeke M."/>
            <person name="Lehmann R."/>
            <person name="Liesegang H."/>
            <person name="Daniel R."/>
            <person name="Liebl W."/>
        </authorList>
    </citation>
    <scope>NUCLEOTIDE SEQUENCE [LARGE SCALE GENOMIC DNA]</scope>
    <source>
        <strain evidence="3">ATCC 49972 / DSM 6192 / RI 19.B1</strain>
    </source>
</reference>
<keyword evidence="1" id="KW-0812">Transmembrane</keyword>
<evidence type="ECO:0000313" key="3">
    <source>
        <dbReference type="Proteomes" id="UP000001296"/>
    </source>
</evidence>
<dbReference type="PaxDb" id="665571-STHERM_c02190"/>
<dbReference type="EMBL" id="CP001698">
    <property type="protein sequence ID" value="ADN01193.1"/>
    <property type="molecule type" value="Genomic_DNA"/>
</dbReference>
<evidence type="ECO:0000313" key="2">
    <source>
        <dbReference type="EMBL" id="ADN01193.1"/>
    </source>
</evidence>
<feature type="transmembrane region" description="Helical" evidence="1">
    <location>
        <begin position="53"/>
        <end position="77"/>
    </location>
</feature>
<name>E0RNS0_WINT6</name>
<reference key="1">
    <citation type="submission" date="2009-08" db="EMBL/GenBank/DDBJ databases">
        <title>The genome sequence of Spirochaeta thermophila DSM6192.</title>
        <authorList>
            <person name="Angelov A."/>
            <person name="Mientus M."/>
            <person name="Wittenberg S."/>
            <person name="Lehmann R."/>
            <person name="Liesegang H."/>
            <person name="Daniel R."/>
            <person name="Liebl W."/>
        </authorList>
    </citation>
    <scope>NUCLEOTIDE SEQUENCE</scope>
    <source>
        <strain>DSM 6192</strain>
    </source>
</reference>
<gene>
    <name evidence="2" type="ordered locus">STHERM_c02190</name>
</gene>
<keyword evidence="1" id="KW-1133">Transmembrane helix</keyword>
<keyword evidence="1" id="KW-0472">Membrane</keyword>
<dbReference type="RefSeq" id="WP_013313034.1">
    <property type="nucleotide sequence ID" value="NC_014484.1"/>
</dbReference>
<proteinExistence type="predicted"/>
<organism evidence="2 3">
    <name type="scientific">Winmispira thermophila (strain ATCC 49972 / DSM 6192 / RI 19.B1)</name>
    <name type="common">Spirochaeta thermophila</name>
    <dbReference type="NCBI Taxonomy" id="665571"/>
    <lineage>
        <taxon>Bacteria</taxon>
        <taxon>Pseudomonadati</taxon>
        <taxon>Spirochaetota</taxon>
        <taxon>Spirochaetia</taxon>
        <taxon>Winmispirales</taxon>
        <taxon>Winmispiraceae</taxon>
        <taxon>Winmispira</taxon>
    </lineage>
</organism>
<dbReference type="HOGENOM" id="CLU_1958210_0_0_12"/>
<dbReference type="Proteomes" id="UP000001296">
    <property type="component" value="Chromosome"/>
</dbReference>
<sequence>MRRPSPLTFVIGLLLLGYAVYHFVVGLTLWAVVKLLIGGGLIAVSFTEARWALVLLGHLIMTCGALLVAAGVYYAPIVQRAVEETGRLSLLQILGQPLFWGVFAILGGVCATMHGFCRCVRKEWRLPG</sequence>
<feature type="transmembrane region" description="Helical" evidence="1">
    <location>
        <begin position="29"/>
        <end position="46"/>
    </location>
</feature>
<feature type="transmembrane region" description="Helical" evidence="1">
    <location>
        <begin position="97"/>
        <end position="117"/>
    </location>
</feature>
<accession>E0RNS0</accession>
<evidence type="ECO:0000256" key="1">
    <source>
        <dbReference type="SAM" id="Phobius"/>
    </source>
</evidence>